<accession>A0A0C3CI61</accession>
<keyword evidence="2" id="KW-1185">Reference proteome</keyword>
<dbReference type="OrthoDB" id="265717at2759"/>
<dbReference type="HOGENOM" id="CLU_028281_0_1_1"/>
<proteinExistence type="predicted"/>
<dbReference type="SUPFAM" id="SSF82199">
    <property type="entry name" value="SET domain"/>
    <property type="match status" value="1"/>
</dbReference>
<dbReference type="STRING" id="686832.A0A0C3CI61"/>
<dbReference type="InterPro" id="IPR046341">
    <property type="entry name" value="SET_dom_sf"/>
</dbReference>
<organism evidence="1 2">
    <name type="scientific">Hebeloma cylindrosporum</name>
    <dbReference type="NCBI Taxonomy" id="76867"/>
    <lineage>
        <taxon>Eukaryota</taxon>
        <taxon>Fungi</taxon>
        <taxon>Dikarya</taxon>
        <taxon>Basidiomycota</taxon>
        <taxon>Agaricomycotina</taxon>
        <taxon>Agaricomycetes</taxon>
        <taxon>Agaricomycetidae</taxon>
        <taxon>Agaricales</taxon>
        <taxon>Agaricineae</taxon>
        <taxon>Hymenogastraceae</taxon>
        <taxon>Hebeloma</taxon>
    </lineage>
</organism>
<dbReference type="PANTHER" id="PTHR47332">
    <property type="entry name" value="SET DOMAIN-CONTAINING PROTEIN 5"/>
    <property type="match status" value="1"/>
</dbReference>
<evidence type="ECO:0000313" key="1">
    <source>
        <dbReference type="EMBL" id="KIM43296.1"/>
    </source>
</evidence>
<gene>
    <name evidence="1" type="ORF">M413DRAFT_444115</name>
</gene>
<dbReference type="CDD" id="cd20071">
    <property type="entry name" value="SET_SMYD"/>
    <property type="match status" value="1"/>
</dbReference>
<name>A0A0C3CI61_HEBCY</name>
<reference evidence="1 2" key="1">
    <citation type="submission" date="2014-04" db="EMBL/GenBank/DDBJ databases">
        <authorList>
            <consortium name="DOE Joint Genome Institute"/>
            <person name="Kuo A."/>
            <person name="Gay G."/>
            <person name="Dore J."/>
            <person name="Kohler A."/>
            <person name="Nagy L.G."/>
            <person name="Floudas D."/>
            <person name="Copeland A."/>
            <person name="Barry K.W."/>
            <person name="Cichocki N."/>
            <person name="Veneault-Fourrey C."/>
            <person name="LaButti K."/>
            <person name="Lindquist E.A."/>
            <person name="Lipzen A."/>
            <person name="Lundell T."/>
            <person name="Morin E."/>
            <person name="Murat C."/>
            <person name="Sun H."/>
            <person name="Tunlid A."/>
            <person name="Henrissat B."/>
            <person name="Grigoriev I.V."/>
            <person name="Hibbett D.S."/>
            <person name="Martin F."/>
            <person name="Nordberg H.P."/>
            <person name="Cantor M.N."/>
            <person name="Hua S.X."/>
        </authorList>
    </citation>
    <scope>NUCLEOTIDE SEQUENCE [LARGE SCALE GENOMIC DNA]</scope>
    <source>
        <strain evidence="2">h7</strain>
    </source>
</reference>
<dbReference type="AlphaFoldDB" id="A0A0C3CI61"/>
<reference evidence="2" key="2">
    <citation type="submission" date="2015-01" db="EMBL/GenBank/DDBJ databases">
        <title>Evolutionary Origins and Diversification of the Mycorrhizal Mutualists.</title>
        <authorList>
            <consortium name="DOE Joint Genome Institute"/>
            <consortium name="Mycorrhizal Genomics Consortium"/>
            <person name="Kohler A."/>
            <person name="Kuo A."/>
            <person name="Nagy L.G."/>
            <person name="Floudas D."/>
            <person name="Copeland A."/>
            <person name="Barry K.W."/>
            <person name="Cichocki N."/>
            <person name="Veneault-Fourrey C."/>
            <person name="LaButti K."/>
            <person name="Lindquist E.A."/>
            <person name="Lipzen A."/>
            <person name="Lundell T."/>
            <person name="Morin E."/>
            <person name="Murat C."/>
            <person name="Riley R."/>
            <person name="Ohm R."/>
            <person name="Sun H."/>
            <person name="Tunlid A."/>
            <person name="Henrissat B."/>
            <person name="Grigoriev I.V."/>
            <person name="Hibbett D.S."/>
            <person name="Martin F."/>
        </authorList>
    </citation>
    <scope>NUCLEOTIDE SEQUENCE [LARGE SCALE GENOMIC DNA]</scope>
    <source>
        <strain evidence="2">h7</strain>
    </source>
</reference>
<protein>
    <submittedName>
        <fullName evidence="1">Uncharacterized protein</fullName>
    </submittedName>
</protein>
<dbReference type="PANTHER" id="PTHR47332:SF4">
    <property type="entry name" value="SET DOMAIN-CONTAINING PROTEIN 5"/>
    <property type="match status" value="1"/>
</dbReference>
<dbReference type="InterPro" id="IPR053185">
    <property type="entry name" value="SET_domain_protein"/>
</dbReference>
<sequence length="258" mass="28872">MGKLGSLSQSEREAFLNLSYVNFPKGLEPDEHPEEVALAIFQTNAVSAGEGIGIFPRMARLNHGCSSAFNVVYSWRDAAKFLIVHALKDIRQGQELLTTYTNSKRPREERRAFLNDQYGFHCACDVCSLPKDLSKASDARLTMISVLYDKFASWANEEVDGVEAINYIRKIWEIEEEEGYWSERGQLAADATWVAASHSDASATEAWARTAIEWFSYEIGADTPQVREMKVVTGRPQSHRAWGTRQALVVGGPGPHEK</sequence>
<dbReference type="Proteomes" id="UP000053424">
    <property type="component" value="Unassembled WGS sequence"/>
</dbReference>
<dbReference type="EMBL" id="KN831776">
    <property type="protein sequence ID" value="KIM43296.1"/>
    <property type="molecule type" value="Genomic_DNA"/>
</dbReference>
<evidence type="ECO:0000313" key="2">
    <source>
        <dbReference type="Proteomes" id="UP000053424"/>
    </source>
</evidence>
<dbReference type="Gene3D" id="2.170.270.10">
    <property type="entry name" value="SET domain"/>
    <property type="match status" value="1"/>
</dbReference>